<accession>K0SM10</accession>
<comment type="caution">
    <text evidence="2">The sequence shown here is derived from an EMBL/GenBank/DDBJ whole genome shotgun (WGS) entry which is preliminary data.</text>
</comment>
<reference evidence="2 3" key="1">
    <citation type="journal article" date="2012" name="Genome Biol.">
        <title>Genome and low-iron response of an oceanic diatom adapted to chronic iron limitation.</title>
        <authorList>
            <person name="Lommer M."/>
            <person name="Specht M."/>
            <person name="Roy A.S."/>
            <person name="Kraemer L."/>
            <person name="Andreson R."/>
            <person name="Gutowska M.A."/>
            <person name="Wolf J."/>
            <person name="Bergner S.V."/>
            <person name="Schilhabel M.B."/>
            <person name="Klostermeier U.C."/>
            <person name="Beiko R.G."/>
            <person name="Rosenstiel P."/>
            <person name="Hippler M."/>
            <person name="Laroche J."/>
        </authorList>
    </citation>
    <scope>NUCLEOTIDE SEQUENCE [LARGE SCALE GENOMIC DNA]</scope>
    <source>
        <strain evidence="2 3">CCMP1005</strain>
    </source>
</reference>
<organism evidence="2 3">
    <name type="scientific">Thalassiosira oceanica</name>
    <name type="common">Marine diatom</name>
    <dbReference type="NCBI Taxonomy" id="159749"/>
    <lineage>
        <taxon>Eukaryota</taxon>
        <taxon>Sar</taxon>
        <taxon>Stramenopiles</taxon>
        <taxon>Ochrophyta</taxon>
        <taxon>Bacillariophyta</taxon>
        <taxon>Coscinodiscophyceae</taxon>
        <taxon>Thalassiosirophycidae</taxon>
        <taxon>Thalassiosirales</taxon>
        <taxon>Thalassiosiraceae</taxon>
        <taxon>Thalassiosira</taxon>
    </lineage>
</organism>
<proteinExistence type="predicted"/>
<dbReference type="Proteomes" id="UP000266841">
    <property type="component" value="Unassembled WGS sequence"/>
</dbReference>
<keyword evidence="3" id="KW-1185">Reference proteome</keyword>
<name>K0SM10_THAOC</name>
<sequence length="193" mass="21283">MSRATSFIGVVGPIESGVAAWESSMGPCPTAPNGRWSPPTSFRSIGASTSDGPCPSQAQKPALTSVTTVLFLRPRGRKLVVGTKSAFQLGMNLDFGPSPRHNRRSPALTKGGIVIRSLLALHSRAYDQQRTRRRWMIVDLRKRNLRPFLCPLFHDRRLSAWALRRAVRASVHCSSQKRPQGYEDSKGHLGRGP</sequence>
<dbReference type="EMBL" id="AGNL01013308">
    <property type="protein sequence ID" value="EJK67333.1"/>
    <property type="molecule type" value="Genomic_DNA"/>
</dbReference>
<feature type="region of interest" description="Disordered" evidence="1">
    <location>
        <begin position="174"/>
        <end position="193"/>
    </location>
</feature>
<protein>
    <submittedName>
        <fullName evidence="2">Uncharacterized protein</fullName>
    </submittedName>
</protein>
<evidence type="ECO:0000313" key="3">
    <source>
        <dbReference type="Proteomes" id="UP000266841"/>
    </source>
</evidence>
<evidence type="ECO:0000256" key="1">
    <source>
        <dbReference type="SAM" id="MobiDB-lite"/>
    </source>
</evidence>
<gene>
    <name evidence="2" type="ORF">THAOC_11650</name>
</gene>
<evidence type="ECO:0000313" key="2">
    <source>
        <dbReference type="EMBL" id="EJK67333.1"/>
    </source>
</evidence>
<dbReference type="AlphaFoldDB" id="K0SM10"/>